<dbReference type="InterPro" id="IPR005147">
    <property type="entry name" value="tRNA_synthase_B5-dom"/>
</dbReference>
<evidence type="ECO:0000313" key="17">
    <source>
        <dbReference type="Proteomes" id="UP001159427"/>
    </source>
</evidence>
<dbReference type="InterPro" id="IPR045864">
    <property type="entry name" value="aa-tRNA-synth_II/BPL/LPL"/>
</dbReference>
<dbReference type="InterPro" id="IPR045060">
    <property type="entry name" value="Phe-tRNA-ligase_IIc_bsu"/>
</dbReference>
<dbReference type="SUPFAM" id="SSF56037">
    <property type="entry name" value="PheT/TilS domain"/>
    <property type="match status" value="1"/>
</dbReference>
<evidence type="ECO:0000256" key="4">
    <source>
        <dbReference type="ARBA" id="ARBA00012814"/>
    </source>
</evidence>
<keyword evidence="13" id="KW-0030">Aminoacyl-tRNA synthetase</keyword>
<dbReference type="Gene3D" id="3.30.930.10">
    <property type="entry name" value="Bira Bifunctional Protein, Domain 2"/>
    <property type="match status" value="1"/>
</dbReference>
<keyword evidence="6" id="KW-0963">Cytoplasm</keyword>
<evidence type="ECO:0000313" key="16">
    <source>
        <dbReference type="EMBL" id="CAH3189897.1"/>
    </source>
</evidence>
<dbReference type="InterPro" id="IPR009061">
    <property type="entry name" value="DNA-bd_dom_put_sf"/>
</dbReference>
<dbReference type="CDD" id="cd00769">
    <property type="entry name" value="PheRS_beta_core"/>
    <property type="match status" value="1"/>
</dbReference>
<evidence type="ECO:0000256" key="9">
    <source>
        <dbReference type="ARBA" id="ARBA00022741"/>
    </source>
</evidence>
<evidence type="ECO:0000256" key="3">
    <source>
        <dbReference type="ARBA" id="ARBA00007438"/>
    </source>
</evidence>
<dbReference type="PROSITE" id="PS51483">
    <property type="entry name" value="B5"/>
    <property type="match status" value="1"/>
</dbReference>
<evidence type="ECO:0000256" key="12">
    <source>
        <dbReference type="ARBA" id="ARBA00022917"/>
    </source>
</evidence>
<dbReference type="EMBL" id="CALNXI010002675">
    <property type="protein sequence ID" value="CAH3189897.1"/>
    <property type="molecule type" value="Genomic_DNA"/>
</dbReference>
<evidence type="ECO:0000256" key="13">
    <source>
        <dbReference type="ARBA" id="ARBA00023146"/>
    </source>
</evidence>
<dbReference type="Gene3D" id="3.50.40.10">
    <property type="entry name" value="Phenylalanyl-trna Synthetase, Chain B, domain 3"/>
    <property type="match status" value="1"/>
</dbReference>
<evidence type="ECO:0000256" key="14">
    <source>
        <dbReference type="ARBA" id="ARBA00033189"/>
    </source>
</evidence>
<dbReference type="Gene3D" id="3.30.56.10">
    <property type="match status" value="2"/>
</dbReference>
<dbReference type="NCBIfam" id="TIGR00471">
    <property type="entry name" value="pheT_arch"/>
    <property type="match status" value="1"/>
</dbReference>
<evidence type="ECO:0000259" key="15">
    <source>
        <dbReference type="PROSITE" id="PS51483"/>
    </source>
</evidence>
<keyword evidence="17" id="KW-1185">Reference proteome</keyword>
<evidence type="ECO:0000256" key="10">
    <source>
        <dbReference type="ARBA" id="ARBA00022840"/>
    </source>
</evidence>
<dbReference type="Pfam" id="PF03483">
    <property type="entry name" value="B3_4"/>
    <property type="match status" value="1"/>
</dbReference>
<dbReference type="InterPro" id="IPR040659">
    <property type="entry name" value="PhetRS_B1"/>
</dbReference>
<evidence type="ECO:0000256" key="7">
    <source>
        <dbReference type="ARBA" id="ARBA00022598"/>
    </source>
</evidence>
<evidence type="ECO:0000256" key="5">
    <source>
        <dbReference type="ARBA" id="ARBA00017032"/>
    </source>
</evidence>
<dbReference type="Pfam" id="PF03484">
    <property type="entry name" value="B5"/>
    <property type="match status" value="1"/>
</dbReference>
<evidence type="ECO:0000256" key="11">
    <source>
        <dbReference type="ARBA" id="ARBA00022842"/>
    </source>
</evidence>
<dbReference type="SUPFAM" id="SSF55681">
    <property type="entry name" value="Class II aaRS and biotin synthetases"/>
    <property type="match status" value="1"/>
</dbReference>
<organism evidence="16 17">
    <name type="scientific">Porites evermanni</name>
    <dbReference type="NCBI Taxonomy" id="104178"/>
    <lineage>
        <taxon>Eukaryota</taxon>
        <taxon>Metazoa</taxon>
        <taxon>Cnidaria</taxon>
        <taxon>Anthozoa</taxon>
        <taxon>Hexacorallia</taxon>
        <taxon>Scleractinia</taxon>
        <taxon>Fungiina</taxon>
        <taxon>Poritidae</taxon>
        <taxon>Porites</taxon>
    </lineage>
</organism>
<proteinExistence type="inferred from homology"/>
<keyword evidence="11" id="KW-0460">Magnesium</keyword>
<protein>
    <recommendedName>
        <fullName evidence="5">Phenylalanine--tRNA ligase beta subunit</fullName>
        <ecNumber evidence="4">6.1.1.20</ecNumber>
    </recommendedName>
    <alternativeName>
        <fullName evidence="14">Phenylalanyl-tRNA synthetase beta subunit</fullName>
    </alternativeName>
</protein>
<reference evidence="16 17" key="1">
    <citation type="submission" date="2022-05" db="EMBL/GenBank/DDBJ databases">
        <authorList>
            <consortium name="Genoscope - CEA"/>
            <person name="William W."/>
        </authorList>
    </citation>
    <scope>NUCLEOTIDE SEQUENCE [LARGE SCALE GENOMIC DNA]</scope>
</reference>
<comment type="caution">
    <text evidence="16">The sequence shown here is derived from an EMBL/GenBank/DDBJ whole genome shotgun (WGS) entry which is preliminary data.</text>
</comment>
<gene>
    <name evidence="16" type="ORF">PEVE_00019853</name>
</gene>
<comment type="cofactor">
    <cofactor evidence="1">
        <name>Mg(2+)</name>
        <dbReference type="ChEBI" id="CHEBI:18420"/>
    </cofactor>
</comment>
<dbReference type="InterPro" id="IPR020825">
    <property type="entry name" value="Phe-tRNA_synthase-like_B3/B4"/>
</dbReference>
<dbReference type="SMART" id="SM00873">
    <property type="entry name" value="B3_4"/>
    <property type="match status" value="1"/>
</dbReference>
<dbReference type="EC" id="6.1.1.20" evidence="4"/>
<dbReference type="PANTHER" id="PTHR10947">
    <property type="entry name" value="PHENYLALANYL-TRNA SYNTHETASE BETA CHAIN AND LEUCINE-RICH REPEAT-CONTAINING PROTEIN 47"/>
    <property type="match status" value="1"/>
</dbReference>
<evidence type="ECO:0000256" key="1">
    <source>
        <dbReference type="ARBA" id="ARBA00001946"/>
    </source>
</evidence>
<dbReference type="Proteomes" id="UP001159427">
    <property type="component" value="Unassembled WGS sequence"/>
</dbReference>
<comment type="similarity">
    <text evidence="3">Belongs to the phenylalanyl-tRNA synthetase beta subunit family. Type 2 subfamily.</text>
</comment>
<evidence type="ECO:0000256" key="6">
    <source>
        <dbReference type="ARBA" id="ARBA00022490"/>
    </source>
</evidence>
<dbReference type="Pfam" id="PF17759">
    <property type="entry name" value="tRNA_synthFbeta"/>
    <property type="match status" value="1"/>
</dbReference>
<comment type="subcellular location">
    <subcellularLocation>
        <location evidence="2">Cytoplasm</location>
    </subcellularLocation>
</comment>
<name>A0ABN8SHM4_9CNID</name>
<accession>A0ABN8SHM4</accession>
<feature type="domain" description="B5" evidence="15">
    <location>
        <begin position="305"/>
        <end position="382"/>
    </location>
</feature>
<keyword evidence="9" id="KW-0547">Nucleotide-binding</keyword>
<dbReference type="SMART" id="SM00874">
    <property type="entry name" value="B5"/>
    <property type="match status" value="1"/>
</dbReference>
<keyword evidence="10" id="KW-0067">ATP-binding</keyword>
<keyword evidence="12" id="KW-0648">Protein biosynthesis</keyword>
<dbReference type="InterPro" id="IPR005146">
    <property type="entry name" value="B3/B4_tRNA-bd"/>
</dbReference>
<dbReference type="InterPro" id="IPR041616">
    <property type="entry name" value="PheRS_beta_core"/>
</dbReference>
<keyword evidence="8" id="KW-0479">Metal-binding</keyword>
<dbReference type="SUPFAM" id="SSF46955">
    <property type="entry name" value="Putative DNA-binding domain"/>
    <property type="match status" value="2"/>
</dbReference>
<keyword evidence="7" id="KW-0436">Ligase</keyword>
<evidence type="ECO:0000256" key="8">
    <source>
        <dbReference type="ARBA" id="ARBA00022723"/>
    </source>
</evidence>
<sequence length="595" mass="67174">MPTVDVKRELLFKAIGKEFTDEEFEELCFDFGLELDEVVNLTCDIYTMVNIFQVTEGEEGNESVIYKIEIPANRYDLLCIEGISRGIQVFLGKIKAPRYKAVNPDGGLQRLKISKNTALVRPHCVAALLRNIKFTQASYDSFIDLQDKLHHNLCRRRSLVAIGTHDFDTLKGPFLFDALPPSEIKFKPLNQTKEFTAVELMDLYKGESHLKQYLPIIRDKPVYPIIFDANGVVLSMPPIINGEHSKITLNTRNVFIESTATDLHKAKIVLDTLVTMFSVYCDEPFVVESVEVEKPNGSVVTYPELKYRHEVVEVDQINKKIGIKESPERVADLLTRMCLQSEVIDGGKSVRVEIPPTRADIIHECDIIEDVAISHGFNNIVKRIPPTNTIGNQFKLNTLCDLLRQEIAQAGFTEVLTFALCSRDDVSEKLKKPLSSSKAVHISNPKTLEFQVARTTLIPGLLKTVSCNKKMPLPMKLFEISDVVHSDELKDVGARNHRRFCAVNYNKTPGFEVIHGLLDRTMQLLEVPYTEDKTSTHGYYLKAHEDETFFPGRCAQVIANGKPIGIMGVLHPEVVQNFELNLPCAVLELDVEEFL</sequence>
<dbReference type="Pfam" id="PF18262">
    <property type="entry name" value="PhetRS_B1"/>
    <property type="match status" value="1"/>
</dbReference>
<dbReference type="PANTHER" id="PTHR10947:SF0">
    <property type="entry name" value="PHENYLALANINE--TRNA LIGASE BETA SUBUNIT"/>
    <property type="match status" value="1"/>
</dbReference>
<evidence type="ECO:0000256" key="2">
    <source>
        <dbReference type="ARBA" id="ARBA00004496"/>
    </source>
</evidence>
<dbReference type="InterPro" id="IPR004531">
    <property type="entry name" value="Phe-tRNA-synth_IIc_bsu_arc_euk"/>
</dbReference>